<feature type="compositionally biased region" description="Pro residues" evidence="2">
    <location>
        <begin position="324"/>
        <end position="335"/>
    </location>
</feature>
<dbReference type="Proteomes" id="UP001372834">
    <property type="component" value="Unassembled WGS sequence"/>
</dbReference>
<dbReference type="GO" id="GO:0006897">
    <property type="term" value="P:endocytosis"/>
    <property type="evidence" value="ECO:0007669"/>
    <property type="project" value="TreeGrafter"/>
</dbReference>
<dbReference type="InterPro" id="IPR002048">
    <property type="entry name" value="EF_hand_dom"/>
</dbReference>
<dbReference type="GO" id="GO:0005509">
    <property type="term" value="F:calcium ion binding"/>
    <property type="evidence" value="ECO:0007669"/>
    <property type="project" value="InterPro"/>
</dbReference>
<evidence type="ECO:0000259" key="4">
    <source>
        <dbReference type="PROSITE" id="PS50222"/>
    </source>
</evidence>
<dbReference type="PROSITE" id="PS50031">
    <property type="entry name" value="EH"/>
    <property type="match status" value="1"/>
</dbReference>
<dbReference type="InterPro" id="IPR011992">
    <property type="entry name" value="EF-hand-dom_pair"/>
</dbReference>
<accession>A0AAN8NSX1</accession>
<dbReference type="Gene3D" id="1.10.238.10">
    <property type="entry name" value="EF-hand"/>
    <property type="match status" value="2"/>
</dbReference>
<evidence type="ECO:0000256" key="2">
    <source>
        <dbReference type="SAM" id="MobiDB-lite"/>
    </source>
</evidence>
<reference evidence="5 6" key="1">
    <citation type="submission" date="2023-10" db="EMBL/GenBank/DDBJ databases">
        <title>Genomes of two closely related lineages of the louse Polyplax serrata with different host specificities.</title>
        <authorList>
            <person name="Martinu J."/>
            <person name="Tarabai H."/>
            <person name="Stefka J."/>
            <person name="Hypsa V."/>
        </authorList>
    </citation>
    <scope>NUCLEOTIDE SEQUENCE [LARGE SCALE GENOMIC DNA]</scope>
    <source>
        <strain evidence="5">HR10_N</strain>
    </source>
</reference>
<dbReference type="AlphaFoldDB" id="A0AAN8NSX1"/>
<sequence>MEELRFTETEQRYFGDLFLLCCESTGKVSLNKATELFRTSKVPSDVINQINEICSGGKSNYFGRKQFYAALKLIAASQAGISVQHPNLVNSVVNLPLPKFLWSNYEVKENNSHSNPESPDLIQLGESKNSISNERLNSSDGEPDEGTDERDNKSPKNRRVSIGASSTASDSPTPTNSVQEKSWATSGTWLGLVSEEQRQLLGTEEESSDKHSSEDELEKELWTITEEQREYYTNQFRSLQPDPSGQLAGSTARMFFEKSKLPVHELRKIWQLSDVTKDGALSLEEFNVAMHLVVLRRNNIALPDTLPSTLIPSSSSSIGTAPPTSAPPPPQPPPHEQNSPSQKSVSSESHGMKPWTKFVDSPTSSISSPGPKPVNFDFHKSAVEQDPKIYHPVPVRVTPESSNFGTSENDCCRSPRQVNDLRPTRFTTCLVLTFFIFIIHFRRNEYENVSGEANYYTPKKNSGTNAPQENSDIRSIQRPQPRKPAPGPGAIPPPPQQQVDEGFSGPTSLPVCINNQTAPKKEPPPPPPPRPYRTHTRSSSLDLNKLGKSSILAAPPAVPPRMSPLSTSPKKLIGQRSEDDVTVLAGQNTAFADFSQFRGSGDSEVDGEMRQLEELPRMHGAFQIYRKQTRCESPTCPAVRLGDAKKLEEHNNLLTRLCYELSQELLQVQEERNALQLKLEQLQSKYNS</sequence>
<dbReference type="CDD" id="cd00052">
    <property type="entry name" value="EH"/>
    <property type="match status" value="1"/>
</dbReference>
<protein>
    <recommendedName>
        <fullName evidence="7">RalBP1-associated Eps domain-containing protein 1</fullName>
    </recommendedName>
</protein>
<dbReference type="Pfam" id="PF12763">
    <property type="entry name" value="EH"/>
    <property type="match status" value="1"/>
</dbReference>
<dbReference type="PANTHER" id="PTHR11216:SF174">
    <property type="entry name" value="GH06923P"/>
    <property type="match status" value="1"/>
</dbReference>
<dbReference type="GO" id="GO:0005886">
    <property type="term" value="C:plasma membrane"/>
    <property type="evidence" value="ECO:0007669"/>
    <property type="project" value="TreeGrafter"/>
</dbReference>
<comment type="caution">
    <text evidence="5">The sequence shown here is derived from an EMBL/GenBank/DDBJ whole genome shotgun (WGS) entry which is preliminary data.</text>
</comment>
<evidence type="ECO:0000313" key="5">
    <source>
        <dbReference type="EMBL" id="KAK6628349.1"/>
    </source>
</evidence>
<organism evidence="5 6">
    <name type="scientific">Polyplax serrata</name>
    <name type="common">Common mouse louse</name>
    <dbReference type="NCBI Taxonomy" id="468196"/>
    <lineage>
        <taxon>Eukaryota</taxon>
        <taxon>Metazoa</taxon>
        <taxon>Ecdysozoa</taxon>
        <taxon>Arthropoda</taxon>
        <taxon>Hexapoda</taxon>
        <taxon>Insecta</taxon>
        <taxon>Pterygota</taxon>
        <taxon>Neoptera</taxon>
        <taxon>Paraneoptera</taxon>
        <taxon>Psocodea</taxon>
        <taxon>Troctomorpha</taxon>
        <taxon>Phthiraptera</taxon>
        <taxon>Anoplura</taxon>
        <taxon>Polyplacidae</taxon>
        <taxon>Polyplax</taxon>
    </lineage>
</organism>
<feature type="compositionally biased region" description="Low complexity" evidence="2">
    <location>
        <begin position="164"/>
        <end position="177"/>
    </location>
</feature>
<feature type="region of interest" description="Disordered" evidence="2">
    <location>
        <begin position="199"/>
        <end position="219"/>
    </location>
</feature>
<evidence type="ECO:0000259" key="3">
    <source>
        <dbReference type="PROSITE" id="PS50031"/>
    </source>
</evidence>
<dbReference type="PROSITE" id="PS50222">
    <property type="entry name" value="EF_HAND_2"/>
    <property type="match status" value="1"/>
</dbReference>
<gene>
    <name evidence="5" type="ORF">RUM43_002161</name>
</gene>
<evidence type="ECO:0008006" key="7">
    <source>
        <dbReference type="Google" id="ProtNLM"/>
    </source>
</evidence>
<evidence type="ECO:0000256" key="1">
    <source>
        <dbReference type="SAM" id="Coils"/>
    </source>
</evidence>
<name>A0AAN8NSX1_POLSC</name>
<feature type="compositionally biased region" description="Pro residues" evidence="2">
    <location>
        <begin position="482"/>
        <end position="496"/>
    </location>
</feature>
<feature type="compositionally biased region" description="Low complexity" evidence="2">
    <location>
        <begin position="311"/>
        <end position="323"/>
    </location>
</feature>
<dbReference type="PANTHER" id="PTHR11216">
    <property type="entry name" value="EH DOMAIN"/>
    <property type="match status" value="1"/>
</dbReference>
<feature type="coiled-coil region" evidence="1">
    <location>
        <begin position="658"/>
        <end position="685"/>
    </location>
</feature>
<dbReference type="InterPro" id="IPR000261">
    <property type="entry name" value="EH_dom"/>
</dbReference>
<dbReference type="EMBL" id="JAWJWE010000036">
    <property type="protein sequence ID" value="KAK6628349.1"/>
    <property type="molecule type" value="Genomic_DNA"/>
</dbReference>
<dbReference type="SMART" id="SM00027">
    <property type="entry name" value="EH"/>
    <property type="match status" value="2"/>
</dbReference>
<feature type="region of interest" description="Disordered" evidence="2">
    <location>
        <begin position="456"/>
        <end position="545"/>
    </location>
</feature>
<dbReference type="GO" id="GO:0016197">
    <property type="term" value="P:endosomal transport"/>
    <property type="evidence" value="ECO:0007669"/>
    <property type="project" value="TreeGrafter"/>
</dbReference>
<proteinExistence type="predicted"/>
<feature type="region of interest" description="Disordered" evidence="2">
    <location>
        <begin position="132"/>
        <end position="183"/>
    </location>
</feature>
<dbReference type="SUPFAM" id="SSF47473">
    <property type="entry name" value="EF-hand"/>
    <property type="match status" value="2"/>
</dbReference>
<dbReference type="GO" id="GO:0005737">
    <property type="term" value="C:cytoplasm"/>
    <property type="evidence" value="ECO:0007669"/>
    <property type="project" value="TreeGrafter"/>
</dbReference>
<feature type="domain" description="EF-hand" evidence="4">
    <location>
        <begin position="261"/>
        <end position="296"/>
    </location>
</feature>
<feature type="domain" description="EH" evidence="3">
    <location>
        <begin position="228"/>
        <end position="317"/>
    </location>
</feature>
<keyword evidence="1" id="KW-0175">Coiled coil</keyword>
<feature type="region of interest" description="Disordered" evidence="2">
    <location>
        <begin position="311"/>
        <end position="378"/>
    </location>
</feature>
<feature type="compositionally biased region" description="Polar residues" evidence="2">
    <location>
        <begin position="459"/>
        <end position="478"/>
    </location>
</feature>
<evidence type="ECO:0000313" key="6">
    <source>
        <dbReference type="Proteomes" id="UP001372834"/>
    </source>
</evidence>